<evidence type="ECO:0000313" key="5">
    <source>
        <dbReference type="EMBL" id="MFC7335245.1"/>
    </source>
</evidence>
<accession>A0ABW2L0X3</accession>
<comment type="subcellular location">
    <subcellularLocation>
        <location evidence="1 4">Bacterial flagellum basal body</location>
    </subcellularLocation>
</comment>
<dbReference type="Proteomes" id="UP001596456">
    <property type="component" value="Unassembled WGS sequence"/>
</dbReference>
<dbReference type="PANTHER" id="PTHR34653">
    <property type="match status" value="1"/>
</dbReference>
<keyword evidence="5" id="KW-0282">Flagellum</keyword>
<reference evidence="6" key="1">
    <citation type="journal article" date="2019" name="Int. J. Syst. Evol. Microbiol.">
        <title>The Global Catalogue of Microorganisms (GCM) 10K type strain sequencing project: providing services to taxonomists for standard genome sequencing and annotation.</title>
        <authorList>
            <consortium name="The Broad Institute Genomics Platform"/>
            <consortium name="The Broad Institute Genome Sequencing Center for Infectious Disease"/>
            <person name="Wu L."/>
            <person name="Ma J."/>
        </authorList>
    </citation>
    <scope>NUCLEOTIDE SEQUENCE [LARGE SCALE GENOMIC DNA]</scope>
    <source>
        <strain evidence="6">CGMCC 1.16275</strain>
    </source>
</reference>
<name>A0ABW2L0X3_9PROT</name>
<comment type="caution">
    <text evidence="5">The sequence shown here is derived from an EMBL/GenBank/DDBJ whole genome shotgun (WGS) entry which is preliminary data.</text>
</comment>
<organism evidence="5 6">
    <name type="scientific">Rhodocista pekingensis</name>
    <dbReference type="NCBI Taxonomy" id="201185"/>
    <lineage>
        <taxon>Bacteria</taxon>
        <taxon>Pseudomonadati</taxon>
        <taxon>Pseudomonadota</taxon>
        <taxon>Alphaproteobacteria</taxon>
        <taxon>Rhodospirillales</taxon>
        <taxon>Azospirillaceae</taxon>
        <taxon>Rhodocista</taxon>
    </lineage>
</organism>
<evidence type="ECO:0000256" key="4">
    <source>
        <dbReference type="HAMAP-Rule" id="MF_00724"/>
    </source>
</evidence>
<proteinExistence type="inferred from homology"/>
<dbReference type="EMBL" id="JBHTCM010000028">
    <property type="protein sequence ID" value="MFC7335245.1"/>
    <property type="molecule type" value="Genomic_DNA"/>
</dbReference>
<evidence type="ECO:0000313" key="6">
    <source>
        <dbReference type="Proteomes" id="UP001596456"/>
    </source>
</evidence>
<evidence type="ECO:0000256" key="2">
    <source>
        <dbReference type="ARBA" id="ARBA00009272"/>
    </source>
</evidence>
<keyword evidence="5" id="KW-0966">Cell projection</keyword>
<protein>
    <recommendedName>
        <fullName evidence="4">Flagellar hook-basal body complex protein FliE</fullName>
    </recommendedName>
</protein>
<evidence type="ECO:0000256" key="1">
    <source>
        <dbReference type="ARBA" id="ARBA00004117"/>
    </source>
</evidence>
<dbReference type="Pfam" id="PF02049">
    <property type="entry name" value="FliE"/>
    <property type="match status" value="1"/>
</dbReference>
<dbReference type="InterPro" id="IPR001624">
    <property type="entry name" value="FliE"/>
</dbReference>
<comment type="similarity">
    <text evidence="2 4">Belongs to the FliE family.</text>
</comment>
<keyword evidence="5" id="KW-0969">Cilium</keyword>
<gene>
    <name evidence="4" type="primary">fliE</name>
    <name evidence="5" type="ORF">ACFQPS_18910</name>
</gene>
<sequence length="104" mass="10494">MIVPAAGVAKAYAAGKVAGIAGPALDTATAPERGSFAGFVETAVKSAIKTVHTGEQMSAAGLQGKASAQEVVQAVMSAEMTVQAVVTVRDKLVSAYLDIMRMGI</sequence>
<dbReference type="PANTHER" id="PTHR34653:SF1">
    <property type="entry name" value="FLAGELLAR HOOK-BASAL BODY COMPLEX PROTEIN FLIE"/>
    <property type="match status" value="1"/>
</dbReference>
<evidence type="ECO:0000256" key="3">
    <source>
        <dbReference type="ARBA" id="ARBA00023143"/>
    </source>
</evidence>
<dbReference type="RefSeq" id="WP_377360779.1">
    <property type="nucleotide sequence ID" value="NZ_JBHTCM010000028.1"/>
</dbReference>
<dbReference type="HAMAP" id="MF_00724">
    <property type="entry name" value="FliE"/>
    <property type="match status" value="1"/>
</dbReference>
<keyword evidence="3 4" id="KW-0975">Bacterial flagellum</keyword>
<keyword evidence="6" id="KW-1185">Reference proteome</keyword>